<evidence type="ECO:0000256" key="1">
    <source>
        <dbReference type="SAM" id="SignalP"/>
    </source>
</evidence>
<feature type="chain" id="PRO_5012010910" description="DUF4878 domain-containing protein" evidence="1">
    <location>
        <begin position="19"/>
        <end position="145"/>
    </location>
</feature>
<name>A0A1Y1S018_9SPIO</name>
<keyword evidence="1" id="KW-0732">Signal</keyword>
<dbReference type="EMBL" id="MWQY01000008">
    <property type="protein sequence ID" value="ORC35736.1"/>
    <property type="molecule type" value="Genomic_DNA"/>
</dbReference>
<comment type="caution">
    <text evidence="2">The sequence shown here is derived from an EMBL/GenBank/DDBJ whole genome shotgun (WGS) entry which is preliminary data.</text>
</comment>
<proteinExistence type="predicted"/>
<protein>
    <recommendedName>
        <fullName evidence="4">DUF4878 domain-containing protein</fullName>
    </recommendedName>
</protein>
<reference evidence="2 3" key="1">
    <citation type="submission" date="2017-03" db="EMBL/GenBank/DDBJ databases">
        <title>Draft Genome sequence of Marispirochaeta sp. strain JC444.</title>
        <authorList>
            <person name="Shivani Y."/>
            <person name="Subhash Y."/>
            <person name="Sasikala C."/>
            <person name="Ramana C."/>
        </authorList>
    </citation>
    <scope>NUCLEOTIDE SEQUENCE [LARGE SCALE GENOMIC DNA]</scope>
    <source>
        <strain evidence="2 3">JC444</strain>
    </source>
</reference>
<dbReference type="STRING" id="1963862.B4O97_08840"/>
<accession>A0A1Y1S018</accession>
<feature type="signal peptide" evidence="1">
    <location>
        <begin position="1"/>
        <end position="18"/>
    </location>
</feature>
<dbReference type="RefSeq" id="WP_083050122.1">
    <property type="nucleotide sequence ID" value="NZ_MWQY01000008.1"/>
</dbReference>
<evidence type="ECO:0008006" key="4">
    <source>
        <dbReference type="Google" id="ProtNLM"/>
    </source>
</evidence>
<evidence type="ECO:0000313" key="3">
    <source>
        <dbReference type="Proteomes" id="UP000192343"/>
    </source>
</evidence>
<keyword evidence="3" id="KW-1185">Reference proteome</keyword>
<sequence length="145" mass="16683">MKKIIPILIMFLSASLLLADYSAEVEKFFQLYASQRYAEALESIYSTNRWISSSPDTVRNLQNQLTGVQGLVGRYYGEEFLGAVSIADRFVHLTYLALHDRQPLRMEFQFYKPDNEWKIYSFSFDDAIDDEIEKAAREAIAGGHP</sequence>
<dbReference type="OrthoDB" id="1367364at2"/>
<organism evidence="2 3">
    <name type="scientific">Marispirochaeta aestuarii</name>
    <dbReference type="NCBI Taxonomy" id="1963862"/>
    <lineage>
        <taxon>Bacteria</taxon>
        <taxon>Pseudomonadati</taxon>
        <taxon>Spirochaetota</taxon>
        <taxon>Spirochaetia</taxon>
        <taxon>Spirochaetales</taxon>
        <taxon>Spirochaetaceae</taxon>
        <taxon>Marispirochaeta</taxon>
    </lineage>
</organism>
<gene>
    <name evidence="2" type="ORF">B4O97_08840</name>
</gene>
<dbReference type="AlphaFoldDB" id="A0A1Y1S018"/>
<evidence type="ECO:0000313" key="2">
    <source>
        <dbReference type="EMBL" id="ORC35736.1"/>
    </source>
</evidence>
<dbReference type="Proteomes" id="UP000192343">
    <property type="component" value="Unassembled WGS sequence"/>
</dbReference>